<dbReference type="OrthoDB" id="3212934at2"/>
<dbReference type="GO" id="GO:0046656">
    <property type="term" value="P:folic acid biosynthetic process"/>
    <property type="evidence" value="ECO:0007669"/>
    <property type="project" value="UniProtKB-UniRule"/>
</dbReference>
<evidence type="ECO:0000256" key="3">
    <source>
        <dbReference type="ARBA" id="ARBA00005708"/>
    </source>
</evidence>
<dbReference type="EMBL" id="LDRT01000027">
    <property type="protein sequence ID" value="KTR95690.1"/>
    <property type="molecule type" value="Genomic_DNA"/>
</dbReference>
<dbReference type="GO" id="GO:0046654">
    <property type="term" value="P:tetrahydrofolate biosynthetic process"/>
    <property type="evidence" value="ECO:0007669"/>
    <property type="project" value="UniProtKB-UniRule"/>
</dbReference>
<dbReference type="EC" id="4.1.2.25" evidence="6"/>
<dbReference type="NCBIfam" id="TIGR00525">
    <property type="entry name" value="folB"/>
    <property type="match status" value="1"/>
</dbReference>
<comment type="pathway">
    <text evidence="2 6">Cofactor biosynthesis; tetrahydrofolate biosynthesis; 2-amino-4-hydroxy-6-hydroxymethyl-7,8-dihydropteridine diphosphate from 7,8-dihydroneopterin triphosphate: step 3/4.</text>
</comment>
<protein>
    <recommendedName>
        <fullName evidence="6">7,8-dihydroneopterin aldolase</fullName>
        <ecNumber evidence="6">4.1.2.25</ecNumber>
    </recommendedName>
</protein>
<name>A0A147EZB0_MICTE</name>
<proteinExistence type="inferred from homology"/>
<dbReference type="PANTHER" id="PTHR42844:SF1">
    <property type="entry name" value="DIHYDRONEOPTERIN ALDOLASE 1-RELATED"/>
    <property type="match status" value="1"/>
</dbReference>
<reference evidence="8 9" key="1">
    <citation type="journal article" date="2016" name="Front. Microbiol.">
        <title>Genomic Resource of Rice Seed Associated Bacteria.</title>
        <authorList>
            <person name="Midha S."/>
            <person name="Bansal K."/>
            <person name="Sharma S."/>
            <person name="Kumar N."/>
            <person name="Patil P.P."/>
            <person name="Chaudhry V."/>
            <person name="Patil P.B."/>
        </authorList>
    </citation>
    <scope>NUCLEOTIDE SEQUENCE [LARGE SCALE GENOMIC DNA]</scope>
    <source>
        <strain evidence="8 9">NS220</strain>
    </source>
</reference>
<dbReference type="InterPro" id="IPR006156">
    <property type="entry name" value="Dihydroneopterin_aldolase"/>
</dbReference>
<dbReference type="InterPro" id="IPR006157">
    <property type="entry name" value="FolB_dom"/>
</dbReference>
<evidence type="ECO:0000256" key="4">
    <source>
        <dbReference type="ARBA" id="ARBA00022909"/>
    </source>
</evidence>
<dbReference type="Gene3D" id="3.30.1130.10">
    <property type="match status" value="1"/>
</dbReference>
<evidence type="ECO:0000259" key="7">
    <source>
        <dbReference type="SMART" id="SM00905"/>
    </source>
</evidence>
<dbReference type="CDD" id="cd00534">
    <property type="entry name" value="DHNA_DHNTPE"/>
    <property type="match status" value="1"/>
</dbReference>
<sequence>MDAVDEITLTGVRAFGHHGVYADEKRDGQEFVVDVTLRLPLHLAAVTDDVSDTVHYGELAERIVEIVEGEPADLLETVAQRIADDVLADPRVEAVTVTVHKPSAPITVPFGDVAVTIRRGRA</sequence>
<dbReference type="FunFam" id="3.30.1130.10:FF:000003">
    <property type="entry name" value="7,8-dihydroneopterin aldolase"/>
    <property type="match status" value="1"/>
</dbReference>
<comment type="function">
    <text evidence="6">Catalyzes the conversion of 7,8-dihydroneopterin to 6-hydroxymethyl-7,8-dihydropterin.</text>
</comment>
<dbReference type="AlphaFoldDB" id="A0A147EZB0"/>
<dbReference type="UniPathway" id="UPA00077">
    <property type="reaction ID" value="UER00154"/>
</dbReference>
<dbReference type="Proteomes" id="UP000075025">
    <property type="component" value="Unassembled WGS sequence"/>
</dbReference>
<evidence type="ECO:0000256" key="6">
    <source>
        <dbReference type="RuleBase" id="RU362079"/>
    </source>
</evidence>
<keyword evidence="5 6" id="KW-0456">Lyase</keyword>
<gene>
    <name evidence="8" type="ORF">NS220_05315</name>
</gene>
<dbReference type="GO" id="GO:0005737">
    <property type="term" value="C:cytoplasm"/>
    <property type="evidence" value="ECO:0007669"/>
    <property type="project" value="TreeGrafter"/>
</dbReference>
<dbReference type="SMART" id="SM00905">
    <property type="entry name" value="FolB"/>
    <property type="match status" value="1"/>
</dbReference>
<accession>A0A147EZB0</accession>
<dbReference type="Pfam" id="PF02152">
    <property type="entry name" value="FolB"/>
    <property type="match status" value="1"/>
</dbReference>
<evidence type="ECO:0000313" key="8">
    <source>
        <dbReference type="EMBL" id="KTR95690.1"/>
    </source>
</evidence>
<dbReference type="InterPro" id="IPR043133">
    <property type="entry name" value="GTP-CH-I_C/QueF"/>
</dbReference>
<feature type="domain" description="Dihydroneopterin aldolase/epimerase" evidence="7">
    <location>
        <begin position="7"/>
        <end position="119"/>
    </location>
</feature>
<evidence type="ECO:0000256" key="5">
    <source>
        <dbReference type="ARBA" id="ARBA00023239"/>
    </source>
</evidence>
<evidence type="ECO:0000256" key="1">
    <source>
        <dbReference type="ARBA" id="ARBA00001353"/>
    </source>
</evidence>
<dbReference type="GO" id="GO:0004150">
    <property type="term" value="F:dihydroneopterin aldolase activity"/>
    <property type="evidence" value="ECO:0007669"/>
    <property type="project" value="UniProtKB-UniRule"/>
</dbReference>
<comment type="caution">
    <text evidence="8">The sequence shown here is derived from an EMBL/GenBank/DDBJ whole genome shotgun (WGS) entry which is preliminary data.</text>
</comment>
<dbReference type="NCBIfam" id="TIGR00526">
    <property type="entry name" value="folB_dom"/>
    <property type="match status" value="1"/>
</dbReference>
<organism evidence="8 9">
    <name type="scientific">Microbacterium testaceum</name>
    <name type="common">Aureobacterium testaceum</name>
    <name type="synonym">Brevibacterium testaceum</name>
    <dbReference type="NCBI Taxonomy" id="2033"/>
    <lineage>
        <taxon>Bacteria</taxon>
        <taxon>Bacillati</taxon>
        <taxon>Actinomycetota</taxon>
        <taxon>Actinomycetes</taxon>
        <taxon>Micrococcales</taxon>
        <taxon>Microbacteriaceae</taxon>
        <taxon>Microbacterium</taxon>
    </lineage>
</organism>
<dbReference type="RefSeq" id="WP_058623040.1">
    <property type="nucleotide sequence ID" value="NZ_LDRT01000027.1"/>
</dbReference>
<dbReference type="PATRIC" id="fig|2033.6.peg.1991"/>
<comment type="catalytic activity">
    <reaction evidence="1 6">
        <text>7,8-dihydroneopterin = 6-hydroxymethyl-7,8-dihydropterin + glycolaldehyde</text>
        <dbReference type="Rhea" id="RHEA:10540"/>
        <dbReference type="ChEBI" id="CHEBI:17001"/>
        <dbReference type="ChEBI" id="CHEBI:17071"/>
        <dbReference type="ChEBI" id="CHEBI:44841"/>
        <dbReference type="EC" id="4.1.2.25"/>
    </reaction>
</comment>
<dbReference type="PANTHER" id="PTHR42844">
    <property type="entry name" value="DIHYDRONEOPTERIN ALDOLASE 1-RELATED"/>
    <property type="match status" value="1"/>
</dbReference>
<keyword evidence="4 6" id="KW-0289">Folate biosynthesis</keyword>
<dbReference type="SUPFAM" id="SSF55620">
    <property type="entry name" value="Tetrahydrobiopterin biosynthesis enzymes-like"/>
    <property type="match status" value="1"/>
</dbReference>
<evidence type="ECO:0000256" key="2">
    <source>
        <dbReference type="ARBA" id="ARBA00005013"/>
    </source>
</evidence>
<evidence type="ECO:0000313" key="9">
    <source>
        <dbReference type="Proteomes" id="UP000075025"/>
    </source>
</evidence>
<comment type="similarity">
    <text evidence="3 6">Belongs to the DHNA family.</text>
</comment>